<dbReference type="PIRSF" id="PIRSF016578">
    <property type="entry name" value="HsaA"/>
    <property type="match status" value="1"/>
</dbReference>
<dbReference type="GO" id="GO:0050660">
    <property type="term" value="F:flavin adenine dinucleotide binding"/>
    <property type="evidence" value="ECO:0007669"/>
    <property type="project" value="InterPro"/>
</dbReference>
<name>A0A7X3K187_9BACL</name>
<dbReference type="GO" id="GO:0003995">
    <property type="term" value="F:acyl-CoA dehydrogenase activity"/>
    <property type="evidence" value="ECO:0007669"/>
    <property type="project" value="TreeGrafter"/>
</dbReference>
<dbReference type="InterPro" id="IPR037069">
    <property type="entry name" value="AcylCoA_DH/ox_N_sf"/>
</dbReference>
<dbReference type="SUPFAM" id="SSF56645">
    <property type="entry name" value="Acyl-CoA dehydrogenase NM domain-like"/>
    <property type="match status" value="1"/>
</dbReference>
<dbReference type="InterPro" id="IPR009100">
    <property type="entry name" value="AcylCoA_DH/oxidase_NM_dom_sf"/>
</dbReference>
<dbReference type="AlphaFoldDB" id="A0A7X3K187"/>
<dbReference type="Proteomes" id="UP000490800">
    <property type="component" value="Unassembled WGS sequence"/>
</dbReference>
<dbReference type="PANTHER" id="PTHR43884:SF12">
    <property type="entry name" value="ISOVALERYL-COA DEHYDROGENASE, MITOCHONDRIAL-RELATED"/>
    <property type="match status" value="1"/>
</dbReference>
<sequence length="350" mass="38914">MLFSQKQVNEIRVQSQRMETEGAVTENVLQLIYKHKLFKLFVPRELGGRMASLPEAVRIFVECSRIDGSFGWLVNIGSGGGFFASLMESHVAHSVYMSPEAVIAGSGAPSGVAKRVDGGYIVNGSWKYCSGSTHATVFTANCIVEPEVDEQQGAQPEIRSFVLMPEQIEIHRDWNAFGLKATASHTIMTKEAFVPEERTFLLAELKGYGEEPVYQYPFLPFAQASFAAVSLGIAKHFLEEARELILLKKRDAHVLEKLERQEGLLKEREAMFLEAVEQSWNELLQDQQLTEASRQEVSAECLLTARTALACGLELFPFLGLSAAMQDSAVNRAWRDLQTACQHALLIPAE</sequence>
<dbReference type="EMBL" id="RHLK01000016">
    <property type="protein sequence ID" value="MVP01855.1"/>
    <property type="molecule type" value="Genomic_DNA"/>
</dbReference>
<keyword evidence="4" id="KW-1185">Reference proteome</keyword>
<proteinExistence type="predicted"/>
<dbReference type="OrthoDB" id="1170793at2"/>
<reference evidence="3 4" key="1">
    <citation type="journal article" date="2019" name="Microorganisms">
        <title>Paenibacillus lutrae sp. nov., A Chitinolytic Species Isolated from A River Otter in Castril Natural Park, Granada, Spain.</title>
        <authorList>
            <person name="Rodriguez M."/>
            <person name="Reina J.C."/>
            <person name="Bejar V."/>
            <person name="Llamas I."/>
        </authorList>
    </citation>
    <scope>NUCLEOTIDE SEQUENCE [LARGE SCALE GENOMIC DNA]</scope>
    <source>
        <strain evidence="3 4">N10</strain>
    </source>
</reference>
<dbReference type="SUPFAM" id="SSF47203">
    <property type="entry name" value="Acyl-CoA dehydrogenase C-terminal domain-like"/>
    <property type="match status" value="1"/>
</dbReference>
<evidence type="ECO:0000313" key="3">
    <source>
        <dbReference type="EMBL" id="MVP01855.1"/>
    </source>
</evidence>
<comment type="caution">
    <text evidence="3">The sequence shown here is derived from an EMBL/GenBank/DDBJ whole genome shotgun (WGS) entry which is preliminary data.</text>
</comment>
<dbReference type="InterPro" id="IPR036250">
    <property type="entry name" value="AcylCo_DH-like_C"/>
</dbReference>
<dbReference type="PANTHER" id="PTHR43884">
    <property type="entry name" value="ACYL-COA DEHYDROGENASE"/>
    <property type="match status" value="1"/>
</dbReference>
<dbReference type="Gene3D" id="1.10.540.10">
    <property type="entry name" value="Acyl-CoA dehydrogenase/oxidase, N-terminal domain"/>
    <property type="match status" value="1"/>
</dbReference>
<dbReference type="InterPro" id="IPR046373">
    <property type="entry name" value="Acyl-CoA_Oxase/DH_mid-dom_sf"/>
</dbReference>
<keyword evidence="1" id="KW-0560">Oxidoreductase</keyword>
<protein>
    <submittedName>
        <fullName evidence="3">Acyl-CoA dehydrogenase</fullName>
    </submittedName>
</protein>
<dbReference type="InterPro" id="IPR013107">
    <property type="entry name" value="Acyl-CoA_DH_C"/>
</dbReference>
<dbReference type="Gene3D" id="2.40.110.10">
    <property type="entry name" value="Butyryl-CoA Dehydrogenase, subunit A, domain 2"/>
    <property type="match status" value="1"/>
</dbReference>
<dbReference type="Pfam" id="PF08028">
    <property type="entry name" value="Acyl-CoA_dh_2"/>
    <property type="match status" value="1"/>
</dbReference>
<feature type="domain" description="Acyl-CoA dehydrogenase C-terminal" evidence="2">
    <location>
        <begin position="225"/>
        <end position="346"/>
    </location>
</feature>
<organism evidence="3 4">
    <name type="scientific">Paenibacillus lutrae</name>
    <dbReference type="NCBI Taxonomy" id="2078573"/>
    <lineage>
        <taxon>Bacteria</taxon>
        <taxon>Bacillati</taxon>
        <taxon>Bacillota</taxon>
        <taxon>Bacilli</taxon>
        <taxon>Bacillales</taxon>
        <taxon>Paenibacillaceae</taxon>
        <taxon>Paenibacillus</taxon>
    </lineage>
</organism>
<dbReference type="Gene3D" id="1.20.140.10">
    <property type="entry name" value="Butyryl-CoA Dehydrogenase, subunit A, domain 3"/>
    <property type="match status" value="1"/>
</dbReference>
<evidence type="ECO:0000256" key="1">
    <source>
        <dbReference type="ARBA" id="ARBA00023002"/>
    </source>
</evidence>
<accession>A0A7X3K187</accession>
<evidence type="ECO:0000313" key="4">
    <source>
        <dbReference type="Proteomes" id="UP000490800"/>
    </source>
</evidence>
<evidence type="ECO:0000259" key="2">
    <source>
        <dbReference type="Pfam" id="PF08028"/>
    </source>
</evidence>
<gene>
    <name evidence="3" type="ORF">EDM21_20460</name>
</gene>